<organism evidence="1 2">
    <name type="scientific">Palleronia salina</name>
    <dbReference type="NCBI Taxonomy" id="313368"/>
    <lineage>
        <taxon>Bacteria</taxon>
        <taxon>Pseudomonadati</taxon>
        <taxon>Pseudomonadota</taxon>
        <taxon>Alphaproteobacteria</taxon>
        <taxon>Rhodobacterales</taxon>
        <taxon>Roseobacteraceae</taxon>
        <taxon>Palleronia</taxon>
    </lineage>
</organism>
<reference evidence="1 2" key="1">
    <citation type="submission" date="2016-11" db="EMBL/GenBank/DDBJ databases">
        <authorList>
            <person name="Jaros S."/>
            <person name="Januszkiewicz K."/>
            <person name="Wedrychowicz H."/>
        </authorList>
    </citation>
    <scope>NUCLEOTIDE SEQUENCE [LARGE SCALE GENOMIC DNA]</scope>
    <source>
        <strain evidence="1 2">DSM 26892</strain>
    </source>
</reference>
<dbReference type="EMBL" id="FQZA01000004">
    <property type="protein sequence ID" value="SHJ07975.1"/>
    <property type="molecule type" value="Genomic_DNA"/>
</dbReference>
<keyword evidence="2" id="KW-1185">Reference proteome</keyword>
<protein>
    <submittedName>
        <fullName evidence="1">Uncharacterized protein</fullName>
    </submittedName>
</protein>
<dbReference type="Proteomes" id="UP000184040">
    <property type="component" value="Unassembled WGS sequence"/>
</dbReference>
<gene>
    <name evidence="1" type="ORF">SAMN04488012_104298</name>
</gene>
<proteinExistence type="predicted"/>
<name>A0A1M6GDD6_9RHOB</name>
<evidence type="ECO:0000313" key="2">
    <source>
        <dbReference type="Proteomes" id="UP000184040"/>
    </source>
</evidence>
<accession>A0A1M6GDD6</accession>
<dbReference type="AlphaFoldDB" id="A0A1M6GDD6"/>
<sequence length="234" mass="26003">MGQLRLGALDALQKDGLARRTELLPMCKIGTLPKPSDHGTQYPLDPQLQTVADGETRRVRSAIAFSWRMALLGGVFTVGDDPGIGEFLSRNRLQELSALRTETFGTKRPSQKTYEGYIRELSRFIISRGGQGLPSNISPVERRWIELRALARKSETLTPARVMNLAAVSTPAKAEGLSLRDLTRDWFAERLAVLPAEKRRAFSSACYTLNELVAIHGRSVDCLPPNCTGVRRKR</sequence>
<evidence type="ECO:0000313" key="1">
    <source>
        <dbReference type="EMBL" id="SHJ07975.1"/>
    </source>
</evidence>